<feature type="domain" description="Transposase IS66 C-terminal" evidence="2">
    <location>
        <begin position="294"/>
        <end position="332"/>
    </location>
</feature>
<dbReference type="InterPro" id="IPR039552">
    <property type="entry name" value="IS66_C"/>
</dbReference>
<evidence type="ECO:0000259" key="2">
    <source>
        <dbReference type="Pfam" id="PF13817"/>
    </source>
</evidence>
<dbReference type="NCBIfam" id="NF033517">
    <property type="entry name" value="transpos_IS66"/>
    <property type="match status" value="1"/>
</dbReference>
<keyword evidence="4" id="KW-1185">Reference proteome</keyword>
<dbReference type="PANTHER" id="PTHR33678">
    <property type="entry name" value="BLL1576 PROTEIN"/>
    <property type="match status" value="1"/>
</dbReference>
<dbReference type="PANTHER" id="PTHR33678:SF1">
    <property type="entry name" value="BLL1576 PROTEIN"/>
    <property type="match status" value="1"/>
</dbReference>
<evidence type="ECO:0008006" key="5">
    <source>
        <dbReference type="Google" id="ProtNLM"/>
    </source>
</evidence>
<evidence type="ECO:0000313" key="4">
    <source>
        <dbReference type="Proteomes" id="UP001264340"/>
    </source>
</evidence>
<dbReference type="Proteomes" id="UP001264340">
    <property type="component" value="Unassembled WGS sequence"/>
</dbReference>
<proteinExistence type="predicted"/>
<dbReference type="EMBL" id="JAVDRP010000004">
    <property type="protein sequence ID" value="MDR6409329.1"/>
    <property type="molecule type" value="Genomic_DNA"/>
</dbReference>
<dbReference type="Pfam" id="PF13817">
    <property type="entry name" value="DDE_Tnp_IS66_C"/>
    <property type="match status" value="1"/>
</dbReference>
<organism evidence="3 4">
    <name type="scientific">Paraburkholderia terricola</name>
    <dbReference type="NCBI Taxonomy" id="169427"/>
    <lineage>
        <taxon>Bacteria</taxon>
        <taxon>Pseudomonadati</taxon>
        <taxon>Pseudomonadota</taxon>
        <taxon>Betaproteobacteria</taxon>
        <taxon>Burkholderiales</taxon>
        <taxon>Burkholderiaceae</taxon>
        <taxon>Paraburkholderia</taxon>
    </lineage>
</organism>
<protein>
    <recommendedName>
        <fullName evidence="5">IS66 C-terminal element</fullName>
    </recommendedName>
</protein>
<comment type="caution">
    <text evidence="3">The sequence shown here is derived from an EMBL/GenBank/DDBJ whole genome shotgun (WGS) entry which is preliminary data.</text>
</comment>
<dbReference type="InterPro" id="IPR052344">
    <property type="entry name" value="Transposase-related"/>
</dbReference>
<gene>
    <name evidence="3" type="ORF">J2804_002733</name>
</gene>
<reference evidence="3 4" key="1">
    <citation type="submission" date="2023-07" db="EMBL/GenBank/DDBJ databases">
        <title>Sorghum-associated microbial communities from plants grown in Nebraska, USA.</title>
        <authorList>
            <person name="Schachtman D."/>
        </authorList>
    </citation>
    <scope>NUCLEOTIDE SEQUENCE [LARGE SCALE GENOMIC DNA]</scope>
    <source>
        <strain evidence="3 4">DS1316</strain>
    </source>
</reference>
<evidence type="ECO:0000313" key="3">
    <source>
        <dbReference type="EMBL" id="MDR6409329.1"/>
    </source>
</evidence>
<dbReference type="InterPro" id="IPR004291">
    <property type="entry name" value="Transposase_IS66_central"/>
</dbReference>
<evidence type="ECO:0000259" key="1">
    <source>
        <dbReference type="Pfam" id="PF03050"/>
    </source>
</evidence>
<accession>A0ABU1LRG7</accession>
<feature type="domain" description="Transposase IS66 central" evidence="1">
    <location>
        <begin position="2"/>
        <end position="287"/>
    </location>
</feature>
<dbReference type="Pfam" id="PF03050">
    <property type="entry name" value="DDE_Tnp_IS66"/>
    <property type="match status" value="1"/>
</dbReference>
<name>A0ABU1LRG7_9BURK</name>
<sequence>MSESALAWIATGKYQFGMPLYRQAGLLRRFGGDISSNTIAASMVRVGLATQPVIDLVRDVLLDTELIYCDETTLQVLKEEGRRAQTKSYLWAQMTDSGVLIRCFTYTPGRGAKLGDKLFTGIRAGAVMMTDGYEPYNDIAERHQLVHLGCWVHVRRYFVKAEDSVPKAARTPHLLATRFIKLIGKLFAAEARRETWSASRRQRLRRRYSARVLAAIHTLMVEQSPGVTPKSLLGKGLTYLRSQWPKLIRYVENGDWPISNNPCENAIRPFCVGRRGWLFSDTVDGANASANLYSLVETCKANGIDPYRYLTWLFQRLPLATTVDDYDALLPWKMPADLR</sequence>